<dbReference type="Proteomes" id="UP000095286">
    <property type="component" value="Unplaced"/>
</dbReference>
<reference evidence="2" key="1">
    <citation type="submission" date="2016-11" db="UniProtKB">
        <authorList>
            <consortium name="WormBaseParasite"/>
        </authorList>
    </citation>
    <scope>IDENTIFICATION</scope>
    <source>
        <strain evidence="2">KR3021</strain>
    </source>
</reference>
<evidence type="ECO:0000313" key="2">
    <source>
        <dbReference type="WBParaSite" id="RSKR_0000923900.1"/>
    </source>
</evidence>
<name>A0AC35U9N0_9BILA</name>
<evidence type="ECO:0000313" key="1">
    <source>
        <dbReference type="Proteomes" id="UP000095286"/>
    </source>
</evidence>
<organism evidence="1 2">
    <name type="scientific">Rhabditophanes sp. KR3021</name>
    <dbReference type="NCBI Taxonomy" id="114890"/>
    <lineage>
        <taxon>Eukaryota</taxon>
        <taxon>Metazoa</taxon>
        <taxon>Ecdysozoa</taxon>
        <taxon>Nematoda</taxon>
        <taxon>Chromadorea</taxon>
        <taxon>Rhabditida</taxon>
        <taxon>Tylenchina</taxon>
        <taxon>Panagrolaimomorpha</taxon>
        <taxon>Strongyloidoidea</taxon>
        <taxon>Alloionematidae</taxon>
        <taxon>Rhabditophanes</taxon>
    </lineage>
</organism>
<proteinExistence type="predicted"/>
<dbReference type="WBParaSite" id="RSKR_0000923900.1">
    <property type="protein sequence ID" value="RSKR_0000923900.1"/>
    <property type="gene ID" value="RSKR_0000923900"/>
</dbReference>
<sequence length="596" mass="69446">MPVGRILVFVLCLGGVFSPFVKDHFYDQVYERTGVEEIAGCFELGSVVDLVGKEVNTEPKLYILEYRNNFTNQTQLRIQRRDTCNKTTILKVIEKWKSQNNNPTELTPAFHLKCFSSGGMVRNEMEWVYSFDDTFNTTVLEFANLLALKNETHNHFLPDICYFLFRKHSMDKEEYIMKFYILPTNVDVLGGDVVWLPLNTGIKKMFYVKGVKKNKDLVYSSNWPEDKAVLSDRSNLHFDIKHQAFQITAFHNGYPNHFNVTFSLREPYYKTLLSDFSQNYYVRYDPSQKPRRGVESHQLSDLLESSRHALDYIPPPPPTFLKTPIFTATPNGTTAIYQVIRSKEATFERLNVGFCDLNFVGLKNEPSAFDMTTFENQSNMGGQLHTVTSVDKHKYSFNHYETIEHFDSGTNFMFKERTCLVSYNNAFDTKIYHHHLRLYRNLTTLRYHEYNDGYLYRRYEKVCLKKPQPDVDLVKVSIAHNGEVIDEFSPSHHQNIPSLLTYIQIENNKKNVTIQIKYLISNVSMRCDYTSATHTQIDILTIQLNPPVQFKLNLGKKKETGVNYYERVYQESSILYSLISLVIFTEVVVLCFHLVN</sequence>
<protein>
    <submittedName>
        <fullName evidence="2">6-Cys domain-containing protein</fullName>
    </submittedName>
</protein>
<accession>A0AC35U9N0</accession>